<dbReference type="AlphaFoldDB" id="U2F4P4"/>
<evidence type="ECO:0000313" key="3">
    <source>
        <dbReference type="Proteomes" id="UP000016620"/>
    </source>
</evidence>
<name>U2F4P4_9BACT</name>
<dbReference type="Pfam" id="PF03374">
    <property type="entry name" value="ANT"/>
    <property type="match status" value="1"/>
</dbReference>
<comment type="caution">
    <text evidence="2">The sequence shown here is derived from an EMBL/GenBank/DDBJ whole genome shotgun (WGS) entry which is preliminary data.</text>
</comment>
<sequence length="144" mass="16317">MEQKLKNPFNVPRNYKEALELAIAQVDKIEALEAQRLADMPKLIFAEAVEASATSALIGDFVKTLCDSEVRVGRNRVFKWLRDEKYLMNDNLPYQKWVEAGYFEVIPQIIVTPKGNKEKFTTRITAKGQVALSVKIVNAFKIAA</sequence>
<accession>U2F4P4</accession>
<dbReference type="GO" id="GO:0003677">
    <property type="term" value="F:DNA binding"/>
    <property type="evidence" value="ECO:0007669"/>
    <property type="project" value="InterPro"/>
</dbReference>
<evidence type="ECO:0000313" key="2">
    <source>
        <dbReference type="EMBL" id="ERJ24895.1"/>
    </source>
</evidence>
<evidence type="ECO:0000259" key="1">
    <source>
        <dbReference type="Pfam" id="PF03374"/>
    </source>
</evidence>
<organism evidence="2 3">
    <name type="scientific">Campylobacter concisus UNSWCS</name>
    <dbReference type="NCBI Taxonomy" id="1242968"/>
    <lineage>
        <taxon>Bacteria</taxon>
        <taxon>Pseudomonadati</taxon>
        <taxon>Campylobacterota</taxon>
        <taxon>Epsilonproteobacteria</taxon>
        <taxon>Campylobacterales</taxon>
        <taxon>Campylobacteraceae</taxon>
        <taxon>Campylobacter</taxon>
    </lineage>
</organism>
<proteinExistence type="predicted"/>
<dbReference type="EMBL" id="ANNG01000082">
    <property type="protein sequence ID" value="ERJ24895.1"/>
    <property type="molecule type" value="Genomic_DNA"/>
</dbReference>
<dbReference type="PATRIC" id="fig|1242968.3.peg.2098"/>
<gene>
    <name evidence="2" type="ORF">UNSWCS_1295</name>
</gene>
<feature type="domain" description="Antirepressor protein C-terminal" evidence="1">
    <location>
        <begin position="33"/>
        <end position="135"/>
    </location>
</feature>
<reference evidence="2 3" key="1">
    <citation type="journal article" date="2013" name="BMC Genomics">
        <title>Comparative genomics of Campylobacter concisus isolates reveals genetic diversity and provides insights into disease association.</title>
        <authorList>
            <person name="Deshpande N.P."/>
            <person name="Kaakoush N.O."/>
            <person name="Wilkins M.R."/>
            <person name="Mitchell H.M."/>
        </authorList>
    </citation>
    <scope>NUCLEOTIDE SEQUENCE [LARGE SCALE GENOMIC DNA]</scope>
    <source>
        <strain evidence="2 3">UNSWCS</strain>
    </source>
</reference>
<dbReference type="InterPro" id="IPR005039">
    <property type="entry name" value="Ant_C"/>
</dbReference>
<dbReference type="Proteomes" id="UP000016620">
    <property type="component" value="Unassembled WGS sequence"/>
</dbReference>
<protein>
    <submittedName>
        <fullName evidence="2">Putative antirepressor protein</fullName>
    </submittedName>
</protein>